<organism evidence="1 2">
    <name type="scientific">Byssothecium circinans</name>
    <dbReference type="NCBI Taxonomy" id="147558"/>
    <lineage>
        <taxon>Eukaryota</taxon>
        <taxon>Fungi</taxon>
        <taxon>Dikarya</taxon>
        <taxon>Ascomycota</taxon>
        <taxon>Pezizomycotina</taxon>
        <taxon>Dothideomycetes</taxon>
        <taxon>Pleosporomycetidae</taxon>
        <taxon>Pleosporales</taxon>
        <taxon>Massarineae</taxon>
        <taxon>Massarinaceae</taxon>
        <taxon>Byssothecium</taxon>
    </lineage>
</organism>
<proteinExistence type="predicted"/>
<evidence type="ECO:0000313" key="2">
    <source>
        <dbReference type="Proteomes" id="UP000800035"/>
    </source>
</evidence>
<gene>
    <name evidence="1" type="ORF">CC80DRAFT_542303</name>
</gene>
<protein>
    <recommendedName>
        <fullName evidence="3">3-beta hydroxysteroid dehydrogenase/isomerase domain-containing protein</fullName>
    </recommendedName>
</protein>
<dbReference type="EMBL" id="ML976978">
    <property type="protein sequence ID" value="KAF1963152.1"/>
    <property type="molecule type" value="Genomic_DNA"/>
</dbReference>
<evidence type="ECO:0000313" key="1">
    <source>
        <dbReference type="EMBL" id="KAF1963152.1"/>
    </source>
</evidence>
<dbReference type="InterPro" id="IPR036291">
    <property type="entry name" value="NAD(P)-bd_dom_sf"/>
</dbReference>
<name>A0A6A5UHA8_9PLEO</name>
<sequence>MEQAAKHSSYPTELTMKLHTLTRTIFKEAGDRDMNSHNPKFTVIPFWVLDPLLALWECIDRAVTLGQKWPFISRQNFQYIRLGLRISIEKARNRLGYEPIVGTEEGIRRTVAWFQQNKAKKAN</sequence>
<accession>A0A6A5UHA8</accession>
<dbReference type="SUPFAM" id="SSF51735">
    <property type="entry name" value="NAD(P)-binding Rossmann-fold domains"/>
    <property type="match status" value="1"/>
</dbReference>
<dbReference type="OrthoDB" id="10058185at2759"/>
<dbReference type="Proteomes" id="UP000800035">
    <property type="component" value="Unassembled WGS sequence"/>
</dbReference>
<evidence type="ECO:0008006" key="3">
    <source>
        <dbReference type="Google" id="ProtNLM"/>
    </source>
</evidence>
<reference evidence="1" key="1">
    <citation type="journal article" date="2020" name="Stud. Mycol.">
        <title>101 Dothideomycetes genomes: a test case for predicting lifestyles and emergence of pathogens.</title>
        <authorList>
            <person name="Haridas S."/>
            <person name="Albert R."/>
            <person name="Binder M."/>
            <person name="Bloem J."/>
            <person name="Labutti K."/>
            <person name="Salamov A."/>
            <person name="Andreopoulos B."/>
            <person name="Baker S."/>
            <person name="Barry K."/>
            <person name="Bills G."/>
            <person name="Bluhm B."/>
            <person name="Cannon C."/>
            <person name="Castanera R."/>
            <person name="Culley D."/>
            <person name="Daum C."/>
            <person name="Ezra D."/>
            <person name="Gonzalez J."/>
            <person name="Henrissat B."/>
            <person name="Kuo A."/>
            <person name="Liang C."/>
            <person name="Lipzen A."/>
            <person name="Lutzoni F."/>
            <person name="Magnuson J."/>
            <person name="Mondo S."/>
            <person name="Nolan M."/>
            <person name="Ohm R."/>
            <person name="Pangilinan J."/>
            <person name="Park H.-J."/>
            <person name="Ramirez L."/>
            <person name="Alfaro M."/>
            <person name="Sun H."/>
            <person name="Tritt A."/>
            <person name="Yoshinaga Y."/>
            <person name="Zwiers L.-H."/>
            <person name="Turgeon B."/>
            <person name="Goodwin S."/>
            <person name="Spatafora J."/>
            <person name="Crous P."/>
            <person name="Grigoriev I."/>
        </authorList>
    </citation>
    <scope>NUCLEOTIDE SEQUENCE</scope>
    <source>
        <strain evidence="1">CBS 675.92</strain>
    </source>
</reference>
<dbReference type="Gene3D" id="3.40.50.720">
    <property type="entry name" value="NAD(P)-binding Rossmann-like Domain"/>
    <property type="match status" value="1"/>
</dbReference>
<dbReference type="AlphaFoldDB" id="A0A6A5UHA8"/>
<keyword evidence="2" id="KW-1185">Reference proteome</keyword>